<dbReference type="HOGENOM" id="CLU_031404_2_0_6"/>
<dbReference type="PROSITE" id="PS51365">
    <property type="entry name" value="RENAL_DIPEPTIDASE_2"/>
    <property type="match status" value="1"/>
</dbReference>
<gene>
    <name evidence="1" type="ORF">HMPREF9080_00875</name>
</gene>
<dbReference type="AlphaFoldDB" id="G9ZDP1"/>
<sequence length="342" mass="37098">MAISPPNPILEPHMNHYWYADAHSCLPLHGDTDINQLRLHYDAGVRYLSINVGMDMNPLAQIMTTIAGYRRQIAEADWLELADTAADIERIAASGKLALSFDLEGALPLLETPDMVALYHHLGVRQIHLAYNRSNSVAGGAHDEGGLTPLGERIVDAIHAAGILMDLSHSNEQTALDICAYSGDRPVLYSHANPRALVPHGRNITDRAIRAVAATGGLIALNGVGSFIGDLELKPASLIPHIDYVAQLVGVAHTAIGLDYCYDDGVPDIPADVNRQYWWPPSAGYDPKKGLSGKYISPAALDDIRNGLAQRGYTDADIRAIMRDNLLALIKRVWRAPSEAGK</sequence>
<name>G9ZDP1_9GAMM</name>
<dbReference type="Pfam" id="PF01244">
    <property type="entry name" value="Peptidase_M19"/>
    <property type="match status" value="1"/>
</dbReference>
<dbReference type="SUPFAM" id="SSF51556">
    <property type="entry name" value="Metallo-dependent hydrolases"/>
    <property type="match status" value="1"/>
</dbReference>
<dbReference type="GO" id="GO:0070573">
    <property type="term" value="F:metallodipeptidase activity"/>
    <property type="evidence" value="ECO:0007669"/>
    <property type="project" value="InterPro"/>
</dbReference>
<reference evidence="1 2" key="1">
    <citation type="submission" date="2011-08" db="EMBL/GenBank/DDBJ databases">
        <authorList>
            <person name="Weinstock G."/>
            <person name="Sodergren E."/>
            <person name="Clifton S."/>
            <person name="Fulton L."/>
            <person name="Fulton B."/>
            <person name="Courtney L."/>
            <person name="Fronick C."/>
            <person name="Harrison M."/>
            <person name="Strong C."/>
            <person name="Farmer C."/>
            <person name="Delahaunty K."/>
            <person name="Markovic C."/>
            <person name="Hall O."/>
            <person name="Minx P."/>
            <person name="Tomlinson C."/>
            <person name="Mitreva M."/>
            <person name="Hou S."/>
            <person name="Chen J."/>
            <person name="Wollam A."/>
            <person name="Pepin K.H."/>
            <person name="Johnson M."/>
            <person name="Bhonagiri V."/>
            <person name="Zhang X."/>
            <person name="Suruliraj S."/>
            <person name="Warren W."/>
            <person name="Chinwalla A."/>
            <person name="Mardis E.R."/>
            <person name="Wilson R.K."/>
        </authorList>
    </citation>
    <scope>NUCLEOTIDE SEQUENCE [LARGE SCALE GENOMIC DNA]</scope>
    <source>
        <strain evidence="1 2">F0432</strain>
    </source>
</reference>
<dbReference type="Proteomes" id="UP000004750">
    <property type="component" value="Unassembled WGS sequence"/>
</dbReference>
<dbReference type="PANTHER" id="PTHR10443">
    <property type="entry name" value="MICROSOMAL DIPEPTIDASE"/>
    <property type="match status" value="1"/>
</dbReference>
<dbReference type="PANTHER" id="PTHR10443:SF12">
    <property type="entry name" value="DIPEPTIDASE"/>
    <property type="match status" value="1"/>
</dbReference>
<dbReference type="PATRIC" id="fig|797473.3.peg.718"/>
<dbReference type="Gene3D" id="3.20.20.140">
    <property type="entry name" value="Metal-dependent hydrolases"/>
    <property type="match status" value="1"/>
</dbReference>
<dbReference type="InterPro" id="IPR032466">
    <property type="entry name" value="Metal_Hydrolase"/>
</dbReference>
<comment type="caution">
    <text evidence="1">The sequence shown here is derived from an EMBL/GenBank/DDBJ whole genome shotgun (WGS) entry which is preliminary data.</text>
</comment>
<organism evidence="1 2">
    <name type="scientific">Cardiobacterium valvarum F0432</name>
    <dbReference type="NCBI Taxonomy" id="797473"/>
    <lineage>
        <taxon>Bacteria</taxon>
        <taxon>Pseudomonadati</taxon>
        <taxon>Pseudomonadota</taxon>
        <taxon>Gammaproteobacteria</taxon>
        <taxon>Cardiobacteriales</taxon>
        <taxon>Cardiobacteriaceae</taxon>
        <taxon>Cardiobacterium</taxon>
    </lineage>
</organism>
<dbReference type="STRING" id="797473.HMPREF9080_00875"/>
<protein>
    <submittedName>
        <fullName evidence="1">Renal dipeptidase family protein</fullName>
    </submittedName>
</protein>
<evidence type="ECO:0000313" key="2">
    <source>
        <dbReference type="Proteomes" id="UP000004750"/>
    </source>
</evidence>
<accession>G9ZDP1</accession>
<evidence type="ECO:0000313" key="1">
    <source>
        <dbReference type="EMBL" id="EHM55228.1"/>
    </source>
</evidence>
<proteinExistence type="predicted"/>
<dbReference type="EMBL" id="AGCM01000044">
    <property type="protein sequence ID" value="EHM55228.1"/>
    <property type="molecule type" value="Genomic_DNA"/>
</dbReference>
<dbReference type="GO" id="GO:0006508">
    <property type="term" value="P:proteolysis"/>
    <property type="evidence" value="ECO:0007669"/>
    <property type="project" value="InterPro"/>
</dbReference>
<dbReference type="InterPro" id="IPR008257">
    <property type="entry name" value="Pept_M19"/>
</dbReference>